<keyword evidence="8" id="KW-1185">Reference proteome</keyword>
<dbReference type="GO" id="GO:0006508">
    <property type="term" value="P:proteolysis"/>
    <property type="evidence" value="ECO:0007669"/>
    <property type="project" value="UniProtKB-KW"/>
</dbReference>
<feature type="non-terminal residue" evidence="7">
    <location>
        <position position="1"/>
    </location>
</feature>
<dbReference type="PANTHER" id="PTHR11010:SF11">
    <property type="entry name" value="THYMUS-SPECIFIC SERINE PROTEASE"/>
    <property type="match status" value="1"/>
</dbReference>
<proteinExistence type="inferred from homology"/>
<dbReference type="GO" id="GO:0070008">
    <property type="term" value="F:serine-type exopeptidase activity"/>
    <property type="evidence" value="ECO:0007669"/>
    <property type="project" value="InterPro"/>
</dbReference>
<dbReference type="GO" id="GO:0005764">
    <property type="term" value="C:lysosome"/>
    <property type="evidence" value="ECO:0007669"/>
    <property type="project" value="TreeGrafter"/>
</dbReference>
<keyword evidence="2 7" id="KW-0645">Protease</keyword>
<feature type="signal peptide" evidence="6">
    <location>
        <begin position="1"/>
        <end position="19"/>
    </location>
</feature>
<dbReference type="EMBL" id="JAATIS010000094">
    <property type="protein sequence ID" value="KAG2471360.1"/>
    <property type="molecule type" value="Genomic_DNA"/>
</dbReference>
<dbReference type="Pfam" id="PF05577">
    <property type="entry name" value="Peptidase_S28"/>
    <property type="match status" value="1"/>
</dbReference>
<dbReference type="Gene3D" id="1.20.120.980">
    <property type="entry name" value="Serine carboxypeptidase S28, SKS domain"/>
    <property type="match status" value="1"/>
</dbReference>
<dbReference type="InterPro" id="IPR029058">
    <property type="entry name" value="AB_hydrolase_fold"/>
</dbReference>
<evidence type="ECO:0000256" key="3">
    <source>
        <dbReference type="ARBA" id="ARBA00022729"/>
    </source>
</evidence>
<accession>A0A8X7XL93</accession>
<evidence type="ECO:0000256" key="1">
    <source>
        <dbReference type="ARBA" id="ARBA00011079"/>
    </source>
</evidence>
<reference evidence="7 8" key="1">
    <citation type="journal article" date="2021" name="Cell">
        <title>Tracing the genetic footprints of vertebrate landing in non-teleost ray-finned fishes.</title>
        <authorList>
            <person name="Bi X."/>
            <person name="Wang K."/>
            <person name="Yang L."/>
            <person name="Pan H."/>
            <person name="Jiang H."/>
            <person name="Wei Q."/>
            <person name="Fang M."/>
            <person name="Yu H."/>
            <person name="Zhu C."/>
            <person name="Cai Y."/>
            <person name="He Y."/>
            <person name="Gan X."/>
            <person name="Zeng H."/>
            <person name="Yu D."/>
            <person name="Zhu Y."/>
            <person name="Jiang H."/>
            <person name="Qiu Q."/>
            <person name="Yang H."/>
            <person name="Zhang Y.E."/>
            <person name="Wang W."/>
            <person name="Zhu M."/>
            <person name="He S."/>
            <person name="Zhang G."/>
        </authorList>
    </citation>
    <scope>NUCLEOTIDE SEQUENCE [LARGE SCALE GENOMIC DNA]</scope>
    <source>
        <strain evidence="7">Bchr_013</strain>
    </source>
</reference>
<keyword evidence="3 6" id="KW-0732">Signal</keyword>
<dbReference type="PANTHER" id="PTHR11010">
    <property type="entry name" value="PROTEASE S28 PRO-X CARBOXYPEPTIDASE-RELATED"/>
    <property type="match status" value="1"/>
</dbReference>
<dbReference type="GO" id="GO:0008239">
    <property type="term" value="F:dipeptidyl-peptidase activity"/>
    <property type="evidence" value="ECO:0007669"/>
    <property type="project" value="TreeGrafter"/>
</dbReference>
<dbReference type="GO" id="GO:0005768">
    <property type="term" value="C:endosome"/>
    <property type="evidence" value="ECO:0007669"/>
    <property type="project" value="TreeGrafter"/>
</dbReference>
<feature type="non-terminal residue" evidence="7">
    <location>
        <position position="533"/>
    </location>
</feature>
<dbReference type="Gene3D" id="3.40.50.1820">
    <property type="entry name" value="alpha/beta hydrolase"/>
    <property type="match status" value="1"/>
</dbReference>
<dbReference type="InterPro" id="IPR042269">
    <property type="entry name" value="Ser_carbopepase_S28_SKS"/>
</dbReference>
<dbReference type="Proteomes" id="UP000886611">
    <property type="component" value="Unassembled WGS sequence"/>
</dbReference>
<organism evidence="7 8">
    <name type="scientific">Polypterus senegalus</name>
    <name type="common">Senegal bichir</name>
    <dbReference type="NCBI Taxonomy" id="55291"/>
    <lineage>
        <taxon>Eukaryota</taxon>
        <taxon>Metazoa</taxon>
        <taxon>Chordata</taxon>
        <taxon>Craniata</taxon>
        <taxon>Vertebrata</taxon>
        <taxon>Euteleostomi</taxon>
        <taxon>Actinopterygii</taxon>
        <taxon>Polypteriformes</taxon>
        <taxon>Polypteridae</taxon>
        <taxon>Polypterus</taxon>
    </lineage>
</organism>
<protein>
    <submittedName>
        <fullName evidence="7">TSSP protease</fullName>
    </submittedName>
</protein>
<dbReference type="InterPro" id="IPR008758">
    <property type="entry name" value="Peptidase_S28"/>
</dbReference>
<evidence type="ECO:0000256" key="5">
    <source>
        <dbReference type="ARBA" id="ARBA00023180"/>
    </source>
</evidence>
<dbReference type="SUPFAM" id="SSF53474">
    <property type="entry name" value="alpha/beta-Hydrolases"/>
    <property type="match status" value="1"/>
</dbReference>
<name>A0A8X7XL93_POLSE</name>
<feature type="chain" id="PRO_5036447133" evidence="6">
    <location>
        <begin position="20"/>
        <end position="533"/>
    </location>
</feature>
<evidence type="ECO:0000313" key="8">
    <source>
        <dbReference type="Proteomes" id="UP000886611"/>
    </source>
</evidence>
<sequence length="533" mass="60394">MLLRPTLWLLLATLLGVYGGNVFRHIQRRVFLSKEQEARSHLARGMQLHLAPQLSMPKEMMLTQLLDHFNRQEKRTFKQRYYVNDAYWQKPHGPVFLYIGGEASLSPYSVQYGHHVEMAQQYKALLVALEHRYYGVSLNEDGLTDENIHFLSSQQALADLASFHLFITQQYNMSNSNKWICFGGSYPGSLSAWFRLKFPHLVYAAVSSSAPVRAQLDFTGYNQVVAASLSNPVVGGSKEAVRKAFQVVDKMLEAGNLSVLEKDFFSCGNLSLPEDQSQLVSNLADIFMGAVQYDQEITGSNIADVCNIMTSGPSYIQLIRILQRYLEREGIKCLDNSYQMELLVMRNTSLSPSGAGERQWYYQTCTEFGYYQTCEDSRCPFSPLMTLQSQVQLCQEVFGVPLSSVDESVHFTNEYYGADHPKSSRILFVNGDIDPWHALSVLSNQSRSELAILINGTSHCANMNSARPTDTFPLKMARLILIIILHDSLSIPKDVYRIIQNNYDLVYGYPGHLLSPSQYEETSPDFQESTFLQ</sequence>
<evidence type="ECO:0000256" key="6">
    <source>
        <dbReference type="SAM" id="SignalP"/>
    </source>
</evidence>
<keyword evidence="4" id="KW-0378">Hydrolase</keyword>
<evidence type="ECO:0000256" key="2">
    <source>
        <dbReference type="ARBA" id="ARBA00022670"/>
    </source>
</evidence>
<keyword evidence="5" id="KW-0325">Glycoprotein</keyword>
<evidence type="ECO:0000256" key="4">
    <source>
        <dbReference type="ARBA" id="ARBA00022801"/>
    </source>
</evidence>
<evidence type="ECO:0000313" key="7">
    <source>
        <dbReference type="EMBL" id="KAG2471360.1"/>
    </source>
</evidence>
<gene>
    <name evidence="7" type="primary">Prss16</name>
    <name evidence="7" type="ORF">GTO96_0005200</name>
</gene>
<dbReference type="AlphaFoldDB" id="A0A8X7XL93"/>
<comment type="caution">
    <text evidence="7">The sequence shown here is derived from an EMBL/GenBank/DDBJ whole genome shotgun (WGS) entry which is preliminary data.</text>
</comment>
<comment type="similarity">
    <text evidence="1">Belongs to the peptidase S28 family.</text>
</comment>